<sequence length="460" mass="50795">MGSNSSSSGQRKPRPQGAAPARMGTTMRLLTWGLTFTFVTSLSAGIGATIALVTPLRFIPGLSNDGAVPIADLFRSGLQYGLSRPVNVLVMGVDLNLEDEEEDGSLDPFKSRSDTMLLARIDPKAKSVSLLSIPRDTRVRIPDVGIDKINAANYYGGAELASEVVSETLNEVTIDRHVRVSTGAFRELVDVVGGVEVFVPHRMVYEDKTQGLSIDLEPGLQTLDGDQAEGFTRFRNDNLGDIGRAQRQQVLVKALQKQLANPVTLTKLPQLLEVVKKNVDTNLSVGEMLALMQFGLQLKPEQLKMVLLPGRFSQPEEYEYSYWIMSNNGRNRIMESYFDILPDPDAYQADEIERSFVDSVKISIQNASGDPEGGAKMLEYLNEQGFYRVYLADEWPQVLKTTQVIPQWGDLEAAKYVQPLVEESELAVNSTGDLRSDLTIRVGKSWLSSSQSQPVEPSDF</sequence>
<evidence type="ECO:0000259" key="4">
    <source>
        <dbReference type="Pfam" id="PF13399"/>
    </source>
</evidence>
<dbReference type="InterPro" id="IPR004474">
    <property type="entry name" value="LytR_CpsA_psr"/>
</dbReference>
<feature type="domain" description="LytR/CpsA/Psr regulator C-terminal" evidence="4">
    <location>
        <begin position="359"/>
        <end position="446"/>
    </location>
</feature>
<reference evidence="5 6" key="1">
    <citation type="journal article" date="2018" name="Sci. Rep.">
        <title>A novel species of the marine cyanobacterium Acaryochloris with a unique pigment content and lifestyle.</title>
        <authorList>
            <person name="Partensky F."/>
            <person name="Six C."/>
            <person name="Ratin M."/>
            <person name="Garczarek L."/>
            <person name="Vaulot D."/>
            <person name="Probert I."/>
            <person name="Calteau A."/>
            <person name="Gourvil P."/>
            <person name="Marie D."/>
            <person name="Grebert T."/>
            <person name="Bouchier C."/>
            <person name="Le Panse S."/>
            <person name="Gachenot M."/>
            <person name="Rodriguez F."/>
            <person name="Garrido J.L."/>
        </authorList>
    </citation>
    <scope>NUCLEOTIDE SEQUENCE [LARGE SCALE GENOMIC DNA]</scope>
    <source>
        <strain evidence="5 6">RCC1774</strain>
    </source>
</reference>
<feature type="domain" description="Cell envelope-related transcriptional attenuator" evidence="3">
    <location>
        <begin position="112"/>
        <end position="260"/>
    </location>
</feature>
<name>A0A2W1JRW9_9CYAN</name>
<dbReference type="PANTHER" id="PTHR33392">
    <property type="entry name" value="POLYISOPRENYL-TEICHOIC ACID--PEPTIDOGLYCAN TEICHOIC ACID TRANSFERASE TAGU"/>
    <property type="match status" value="1"/>
</dbReference>
<feature type="compositionally biased region" description="Polar residues" evidence="2">
    <location>
        <begin position="1"/>
        <end position="10"/>
    </location>
</feature>
<feature type="region of interest" description="Disordered" evidence="2">
    <location>
        <begin position="1"/>
        <end position="22"/>
    </location>
</feature>
<protein>
    <submittedName>
        <fullName evidence="5">Transcriptional regulator LytR</fullName>
    </submittedName>
</protein>
<dbReference type="Gene3D" id="3.40.630.190">
    <property type="entry name" value="LCP protein"/>
    <property type="match status" value="1"/>
</dbReference>
<evidence type="ECO:0000313" key="5">
    <source>
        <dbReference type="EMBL" id="PZD73452.1"/>
    </source>
</evidence>
<dbReference type="NCBIfam" id="TIGR00350">
    <property type="entry name" value="lytR_cpsA_psr"/>
    <property type="match status" value="1"/>
</dbReference>
<comment type="similarity">
    <text evidence="1">Belongs to the LytR/CpsA/Psr (LCP) family.</text>
</comment>
<dbReference type="PANTHER" id="PTHR33392:SF6">
    <property type="entry name" value="POLYISOPRENYL-TEICHOIC ACID--PEPTIDOGLYCAN TEICHOIC ACID TRANSFERASE TAGU"/>
    <property type="match status" value="1"/>
</dbReference>
<accession>A0A2W1JRW9</accession>
<dbReference type="InterPro" id="IPR050922">
    <property type="entry name" value="LytR/CpsA/Psr_CW_biosynth"/>
</dbReference>
<organism evidence="5 6">
    <name type="scientific">Acaryochloris thomasi RCC1774</name>
    <dbReference type="NCBI Taxonomy" id="1764569"/>
    <lineage>
        <taxon>Bacteria</taxon>
        <taxon>Bacillati</taxon>
        <taxon>Cyanobacteriota</taxon>
        <taxon>Cyanophyceae</taxon>
        <taxon>Acaryochloridales</taxon>
        <taxon>Acaryochloridaceae</taxon>
        <taxon>Acaryochloris</taxon>
        <taxon>Acaryochloris thomasi</taxon>
    </lineage>
</organism>
<keyword evidence="6" id="KW-1185">Reference proteome</keyword>
<evidence type="ECO:0000313" key="6">
    <source>
        <dbReference type="Proteomes" id="UP000248857"/>
    </source>
</evidence>
<dbReference type="EMBL" id="PQWO01000005">
    <property type="protein sequence ID" value="PZD73452.1"/>
    <property type="molecule type" value="Genomic_DNA"/>
</dbReference>
<evidence type="ECO:0000259" key="3">
    <source>
        <dbReference type="Pfam" id="PF03816"/>
    </source>
</evidence>
<proteinExistence type="inferred from homology"/>
<dbReference type="AlphaFoldDB" id="A0A2W1JRW9"/>
<dbReference type="Proteomes" id="UP000248857">
    <property type="component" value="Unassembled WGS sequence"/>
</dbReference>
<dbReference type="Pfam" id="PF13399">
    <property type="entry name" value="LytR_C"/>
    <property type="match status" value="1"/>
</dbReference>
<dbReference type="Pfam" id="PF03816">
    <property type="entry name" value="LytR_cpsA_psr"/>
    <property type="match status" value="1"/>
</dbReference>
<comment type="caution">
    <text evidence="5">The sequence shown here is derived from an EMBL/GenBank/DDBJ whole genome shotgun (WGS) entry which is preliminary data.</text>
</comment>
<gene>
    <name evidence="5" type="primary">lytR</name>
    <name evidence="5" type="ORF">C1752_02168</name>
</gene>
<evidence type="ECO:0000256" key="2">
    <source>
        <dbReference type="SAM" id="MobiDB-lite"/>
    </source>
</evidence>
<evidence type="ECO:0000256" key="1">
    <source>
        <dbReference type="ARBA" id="ARBA00006068"/>
    </source>
</evidence>
<dbReference type="InterPro" id="IPR027381">
    <property type="entry name" value="LytR/CpsA/Psr_C"/>
</dbReference>
<dbReference type="RefSeq" id="WP_233501525.1">
    <property type="nucleotide sequence ID" value="NZ_CAWNWM010000005.1"/>
</dbReference>